<evidence type="ECO:0000256" key="3">
    <source>
        <dbReference type="ARBA" id="ARBA00023125"/>
    </source>
</evidence>
<keyword evidence="7" id="KW-1185">Reference proteome</keyword>
<dbReference type="PANTHER" id="PTHR30537">
    <property type="entry name" value="HTH-TYPE TRANSCRIPTIONAL REGULATOR"/>
    <property type="match status" value="1"/>
</dbReference>
<evidence type="ECO:0000313" key="6">
    <source>
        <dbReference type="EMBL" id="AKZ64179.1"/>
    </source>
</evidence>
<dbReference type="Pfam" id="PF00126">
    <property type="entry name" value="HTH_1"/>
    <property type="match status" value="1"/>
</dbReference>
<dbReference type="Gene3D" id="3.40.190.290">
    <property type="match status" value="1"/>
</dbReference>
<dbReference type="EMBL" id="CP011409">
    <property type="protein sequence ID" value="AKZ64179.1"/>
    <property type="molecule type" value="Genomic_DNA"/>
</dbReference>
<evidence type="ECO:0000313" key="7">
    <source>
        <dbReference type="Proteomes" id="UP000063429"/>
    </source>
</evidence>
<comment type="similarity">
    <text evidence="1">Belongs to the LysR transcriptional regulatory family.</text>
</comment>
<evidence type="ECO:0000256" key="4">
    <source>
        <dbReference type="ARBA" id="ARBA00023163"/>
    </source>
</evidence>
<keyword evidence="2" id="KW-0805">Transcription regulation</keyword>
<keyword evidence="4" id="KW-0804">Transcription</keyword>
<name>A0ABM5V3U5_9BURK</name>
<protein>
    <submittedName>
        <fullName evidence="6">LysR family transcriptional regulator</fullName>
    </submittedName>
</protein>
<dbReference type="Pfam" id="PF03466">
    <property type="entry name" value="LysR_substrate"/>
    <property type="match status" value="1"/>
</dbReference>
<evidence type="ECO:0000259" key="5">
    <source>
        <dbReference type="PROSITE" id="PS50931"/>
    </source>
</evidence>
<dbReference type="PANTHER" id="PTHR30537:SF5">
    <property type="entry name" value="HTH-TYPE TRANSCRIPTIONAL ACTIVATOR TTDR-RELATED"/>
    <property type="match status" value="1"/>
</dbReference>
<sequence length="292" mass="32910">MQVFCQIVDSGSMAQAARVLGLAPATVTMLLARTETKLGARLLDRTTRRINVTEAGRLWYEHAKRIVEQSAEAEEAIRSLAAEPRGSLRVALPLGVAMTFIYPHLHEFSIRFPKIDLDLQVNDQLVDLVGNRFDLAFRAGHAKNSDLIVRRLLPYRRVTCASPKYIAQYGAPEHPDDLPQHQCLLYRHEPHASHWNYQINGVSRKVSVAGMYTSNESHALLAWARTGLGVTIQPEWLVADDLRNGRLVRLLEEYAIHIPSELPAIYVVFPKARRRPAKVEVFAQFFAAKMAV</sequence>
<feature type="domain" description="HTH lysR-type" evidence="5">
    <location>
        <begin position="1"/>
        <end position="53"/>
    </location>
</feature>
<dbReference type="InterPro" id="IPR036390">
    <property type="entry name" value="WH_DNA-bd_sf"/>
</dbReference>
<dbReference type="InterPro" id="IPR036388">
    <property type="entry name" value="WH-like_DNA-bd_sf"/>
</dbReference>
<dbReference type="SUPFAM" id="SSF53850">
    <property type="entry name" value="Periplasmic binding protein-like II"/>
    <property type="match status" value="1"/>
</dbReference>
<dbReference type="PROSITE" id="PS50931">
    <property type="entry name" value="HTH_LYSR"/>
    <property type="match status" value="1"/>
</dbReference>
<reference evidence="7" key="1">
    <citation type="journal article" date="2015" name="Genome Announc.">
        <title>Complete Genome Sequence of Herbaspirillum hiltneri N3 (DSM 17495), Isolated from Surface-Sterilized Wheat Roots.</title>
        <authorList>
            <person name="Guizelini D."/>
            <person name="Saizaki P.M."/>
            <person name="Coimbra N.A."/>
            <person name="Weiss V.A."/>
            <person name="Faoro H."/>
            <person name="Sfeir M.Z."/>
            <person name="Baura V.A."/>
            <person name="Monteiro R.A."/>
            <person name="Chubatsu L.S."/>
            <person name="Souza E.M."/>
            <person name="Cruz L.M."/>
            <person name="Pedrosa F.O."/>
            <person name="Raittz R.T."/>
            <person name="Marchaukoski J.N."/>
            <person name="Steffens M.B."/>
        </authorList>
    </citation>
    <scope>NUCLEOTIDE SEQUENCE [LARGE SCALE GENOMIC DNA]</scope>
    <source>
        <strain evidence="7">N3</strain>
    </source>
</reference>
<dbReference type="Gene3D" id="1.10.10.10">
    <property type="entry name" value="Winged helix-like DNA-binding domain superfamily/Winged helix DNA-binding domain"/>
    <property type="match status" value="1"/>
</dbReference>
<dbReference type="InterPro" id="IPR005119">
    <property type="entry name" value="LysR_subst-bd"/>
</dbReference>
<gene>
    <name evidence="6" type="ORF">F506_17250</name>
</gene>
<dbReference type="CDD" id="cd08422">
    <property type="entry name" value="PBP2_CrgA_like"/>
    <property type="match status" value="1"/>
</dbReference>
<dbReference type="SUPFAM" id="SSF46785">
    <property type="entry name" value="Winged helix' DNA-binding domain"/>
    <property type="match status" value="1"/>
</dbReference>
<organism evidence="6 7">
    <name type="scientific">Herbaspirillum hiltneri N3</name>
    <dbReference type="NCBI Taxonomy" id="1262470"/>
    <lineage>
        <taxon>Bacteria</taxon>
        <taxon>Pseudomonadati</taxon>
        <taxon>Pseudomonadota</taxon>
        <taxon>Betaproteobacteria</taxon>
        <taxon>Burkholderiales</taxon>
        <taxon>Oxalobacteraceae</taxon>
        <taxon>Herbaspirillum</taxon>
    </lineage>
</organism>
<dbReference type="InterPro" id="IPR058163">
    <property type="entry name" value="LysR-type_TF_proteobact-type"/>
</dbReference>
<dbReference type="Proteomes" id="UP000063429">
    <property type="component" value="Chromosome"/>
</dbReference>
<evidence type="ECO:0000256" key="1">
    <source>
        <dbReference type="ARBA" id="ARBA00009437"/>
    </source>
</evidence>
<evidence type="ECO:0000256" key="2">
    <source>
        <dbReference type="ARBA" id="ARBA00023015"/>
    </source>
</evidence>
<accession>A0ABM5V3U5</accession>
<dbReference type="InterPro" id="IPR000847">
    <property type="entry name" value="LysR_HTH_N"/>
</dbReference>
<keyword evidence="3" id="KW-0238">DNA-binding</keyword>
<proteinExistence type="inferred from homology"/>